<feature type="binding site" evidence="5">
    <location>
        <position position="12"/>
    </location>
    <ligand>
        <name>[4Fe-4S] cluster</name>
        <dbReference type="ChEBI" id="CHEBI:49883"/>
    </ligand>
</feature>
<comment type="catalytic activity">
    <reaction evidence="5">
        <text>dimethylallyl diphosphate + 2 oxidized [2Fe-2S]-[ferredoxin] + H2O = (2E)-4-hydroxy-3-methylbut-2-enyl diphosphate + 2 reduced [2Fe-2S]-[ferredoxin] + 2 H(+)</text>
        <dbReference type="Rhea" id="RHEA:24825"/>
        <dbReference type="Rhea" id="RHEA-COMP:10000"/>
        <dbReference type="Rhea" id="RHEA-COMP:10001"/>
        <dbReference type="ChEBI" id="CHEBI:15377"/>
        <dbReference type="ChEBI" id="CHEBI:15378"/>
        <dbReference type="ChEBI" id="CHEBI:33737"/>
        <dbReference type="ChEBI" id="CHEBI:33738"/>
        <dbReference type="ChEBI" id="CHEBI:57623"/>
        <dbReference type="ChEBI" id="CHEBI:128753"/>
        <dbReference type="EC" id="1.17.7.4"/>
    </reaction>
</comment>
<dbReference type="Gene3D" id="3.40.50.11270">
    <property type="match status" value="1"/>
</dbReference>
<evidence type="ECO:0000256" key="2">
    <source>
        <dbReference type="ARBA" id="ARBA00022723"/>
    </source>
</evidence>
<keyword evidence="5" id="KW-0414">Isoprene biosynthesis</keyword>
<dbReference type="UniPathway" id="UPA00059">
    <property type="reaction ID" value="UER00105"/>
</dbReference>
<name>A0A412PFI8_9FIRM</name>
<dbReference type="PANTHER" id="PTHR30426:SF0">
    <property type="entry name" value="4-HYDROXY-3-METHYLBUT-2-ENYL DIPHOSPHATE REDUCTASE"/>
    <property type="match status" value="1"/>
</dbReference>
<dbReference type="InterPro" id="IPR003451">
    <property type="entry name" value="LytB/IspH"/>
</dbReference>
<dbReference type="PANTHER" id="PTHR30426">
    <property type="entry name" value="4-HYDROXY-3-METHYLBUT-2-ENYL DIPHOSPHATE REDUCTASE"/>
    <property type="match status" value="1"/>
</dbReference>
<dbReference type="HAMAP" id="MF_00191">
    <property type="entry name" value="IspH"/>
    <property type="match status" value="1"/>
</dbReference>
<organism evidence="6 7">
    <name type="scientific">Solobacterium moorei</name>
    <dbReference type="NCBI Taxonomy" id="102148"/>
    <lineage>
        <taxon>Bacteria</taxon>
        <taxon>Bacillati</taxon>
        <taxon>Bacillota</taxon>
        <taxon>Erysipelotrichia</taxon>
        <taxon>Erysipelotrichales</taxon>
        <taxon>Erysipelotrichaceae</taxon>
        <taxon>Solobacterium</taxon>
    </lineage>
</organism>
<feature type="binding site" evidence="5">
    <location>
        <position position="270"/>
    </location>
    <ligand>
        <name>dimethylallyl diphosphate</name>
        <dbReference type="ChEBI" id="CHEBI:57623"/>
    </ligand>
</feature>
<keyword evidence="3 5" id="KW-0408">Iron</keyword>
<feature type="binding site" evidence="5">
    <location>
        <position position="225"/>
    </location>
    <ligand>
        <name>(2E)-4-hydroxy-3-methylbut-2-enyl diphosphate</name>
        <dbReference type="ChEBI" id="CHEBI:128753"/>
    </ligand>
</feature>
<dbReference type="AlphaFoldDB" id="A0A412PFI8"/>
<comment type="similarity">
    <text evidence="5">Belongs to the IspH family.</text>
</comment>
<dbReference type="GO" id="GO:0050992">
    <property type="term" value="P:dimethylallyl diphosphate biosynthetic process"/>
    <property type="evidence" value="ECO:0007669"/>
    <property type="project" value="UniProtKB-UniRule"/>
</dbReference>
<feature type="binding site" evidence="5">
    <location>
        <position position="82"/>
    </location>
    <ligand>
        <name>dimethylallyl diphosphate</name>
        <dbReference type="ChEBI" id="CHEBI:57623"/>
    </ligand>
</feature>
<feature type="binding site" evidence="5">
    <location>
        <position position="227"/>
    </location>
    <ligand>
        <name>isopentenyl diphosphate</name>
        <dbReference type="ChEBI" id="CHEBI:128769"/>
    </ligand>
</feature>
<evidence type="ECO:0000256" key="5">
    <source>
        <dbReference type="HAMAP-Rule" id="MF_00191"/>
    </source>
</evidence>
<comment type="pathway">
    <text evidence="5">Isoprenoid biosynthesis; dimethylallyl diphosphate biosynthesis; dimethylallyl diphosphate from (2E)-4-hydroxy-3-methylbutenyl diphosphate: step 1/1.</text>
</comment>
<feature type="binding site" evidence="5">
    <location>
        <position position="131"/>
    </location>
    <ligand>
        <name>(2E)-4-hydroxy-3-methylbut-2-enyl diphosphate</name>
        <dbReference type="ChEBI" id="CHEBI:128753"/>
    </ligand>
</feature>
<accession>A0A412PFI8</accession>
<dbReference type="GO" id="GO:0016114">
    <property type="term" value="P:terpenoid biosynthetic process"/>
    <property type="evidence" value="ECO:0007669"/>
    <property type="project" value="UniProtKB-UniRule"/>
</dbReference>
<dbReference type="NCBIfam" id="TIGR00216">
    <property type="entry name" value="ispH_lytB"/>
    <property type="match status" value="1"/>
</dbReference>
<dbReference type="RefSeq" id="WP_118764746.1">
    <property type="nucleotide sequence ID" value="NZ_CABJCF010000002.1"/>
</dbReference>
<feature type="binding site" evidence="5">
    <location>
        <position position="104"/>
    </location>
    <ligand>
        <name>[4Fe-4S] cluster</name>
        <dbReference type="ChEBI" id="CHEBI:49883"/>
    </ligand>
</feature>
<feature type="binding site" evidence="5">
    <location>
        <position position="42"/>
    </location>
    <ligand>
        <name>dimethylallyl diphosphate</name>
        <dbReference type="ChEBI" id="CHEBI:57623"/>
    </ligand>
</feature>
<dbReference type="GO" id="GO:0051539">
    <property type="term" value="F:4 iron, 4 sulfur cluster binding"/>
    <property type="evidence" value="ECO:0007669"/>
    <property type="project" value="UniProtKB-UniRule"/>
</dbReference>
<feature type="binding site" evidence="5">
    <location>
        <position position="225"/>
    </location>
    <ligand>
        <name>isopentenyl diphosphate</name>
        <dbReference type="ChEBI" id="CHEBI:128769"/>
    </ligand>
</feature>
<dbReference type="Proteomes" id="UP000284731">
    <property type="component" value="Unassembled WGS sequence"/>
</dbReference>
<protein>
    <recommendedName>
        <fullName evidence="5">4-hydroxy-3-methylbut-2-enyl diphosphate reductase</fullName>
        <shortName evidence="5">HMBPP reductase</shortName>
        <ecNumber evidence="5">1.17.7.4</ecNumber>
    </recommendedName>
</protein>
<feature type="binding site" evidence="5">
    <location>
        <position position="42"/>
    </location>
    <ligand>
        <name>isopentenyl diphosphate</name>
        <dbReference type="ChEBI" id="CHEBI:128769"/>
    </ligand>
</feature>
<keyword evidence="5 6" id="KW-0560">Oxidoreductase</keyword>
<dbReference type="GO" id="GO:0019288">
    <property type="term" value="P:isopentenyl diphosphate biosynthetic process, methylerythritol 4-phosphate pathway"/>
    <property type="evidence" value="ECO:0007669"/>
    <property type="project" value="UniProtKB-UniRule"/>
</dbReference>
<feature type="active site" description="Proton donor" evidence="5">
    <location>
        <position position="133"/>
    </location>
</feature>
<feature type="binding site" evidence="5">
    <location>
        <position position="227"/>
    </location>
    <ligand>
        <name>dimethylallyl diphosphate</name>
        <dbReference type="ChEBI" id="CHEBI:57623"/>
    </ligand>
</feature>
<comment type="cofactor">
    <cofactor evidence="5">
        <name>[4Fe-4S] cluster</name>
        <dbReference type="ChEBI" id="CHEBI:49883"/>
    </cofactor>
    <text evidence="5">Binds 1 [4Fe-4S] cluster per subunit.</text>
</comment>
<feature type="binding site" evidence="5">
    <location>
        <position position="131"/>
    </location>
    <ligand>
        <name>isopentenyl diphosphate</name>
        <dbReference type="ChEBI" id="CHEBI:128769"/>
    </ligand>
</feature>
<comment type="catalytic activity">
    <reaction evidence="5">
        <text>isopentenyl diphosphate + 2 oxidized [2Fe-2S]-[ferredoxin] + H2O = (2E)-4-hydroxy-3-methylbut-2-enyl diphosphate + 2 reduced [2Fe-2S]-[ferredoxin] + 2 H(+)</text>
        <dbReference type="Rhea" id="RHEA:24488"/>
        <dbReference type="Rhea" id="RHEA-COMP:10000"/>
        <dbReference type="Rhea" id="RHEA-COMP:10001"/>
        <dbReference type="ChEBI" id="CHEBI:15377"/>
        <dbReference type="ChEBI" id="CHEBI:15378"/>
        <dbReference type="ChEBI" id="CHEBI:33737"/>
        <dbReference type="ChEBI" id="CHEBI:33738"/>
        <dbReference type="ChEBI" id="CHEBI:128753"/>
        <dbReference type="ChEBI" id="CHEBI:128769"/>
        <dbReference type="EC" id="1.17.7.4"/>
    </reaction>
</comment>
<feature type="binding site" evidence="5">
    <location>
        <position position="270"/>
    </location>
    <ligand>
        <name>isopentenyl diphosphate</name>
        <dbReference type="ChEBI" id="CHEBI:128769"/>
    </ligand>
</feature>
<comment type="caution">
    <text evidence="6">The sequence shown here is derived from an EMBL/GenBank/DDBJ whole genome shotgun (WGS) entry which is preliminary data.</text>
</comment>
<feature type="binding site" evidence="5">
    <location>
        <position position="170"/>
    </location>
    <ligand>
        <name>(2E)-4-hydroxy-3-methylbut-2-enyl diphosphate</name>
        <dbReference type="ChEBI" id="CHEBI:128753"/>
    </ligand>
</feature>
<reference evidence="6 7" key="1">
    <citation type="submission" date="2018-08" db="EMBL/GenBank/DDBJ databases">
        <title>A genome reference for cultivated species of the human gut microbiota.</title>
        <authorList>
            <person name="Zou Y."/>
            <person name="Xue W."/>
            <person name="Luo G."/>
        </authorList>
    </citation>
    <scope>NUCLEOTIDE SEQUENCE [LARGE SCALE GENOMIC DNA]</scope>
    <source>
        <strain evidence="6 7">AF18-46</strain>
    </source>
</reference>
<dbReference type="EMBL" id="QRWX01000002">
    <property type="protein sequence ID" value="RGT56210.1"/>
    <property type="molecule type" value="Genomic_DNA"/>
</dbReference>
<dbReference type="GO" id="GO:0051745">
    <property type="term" value="F:4-hydroxy-3-methylbut-2-enyl diphosphate reductase activity"/>
    <property type="evidence" value="ECO:0007669"/>
    <property type="project" value="UniProtKB-UniRule"/>
</dbReference>
<sequence>MEIIKVIPRGYCQGVVRAILIAKKTVKENPDIPVTMLGMIVHNQFVVDACRKLGIHFVEDKNKTRMELLEEIPSGIVIFTAHGVSDDVIAAAKAKGLTCVDATCPDVIRTHNLVKEHSTIGDIIYIGKKNHPESEGTIGISDKIHLVTSIEDVDELKKLSLKNILITNQTTLSMLDTAEIIAHCKEIFPDATVAKEICNATSKRQEAVLQLQDVDLLIVVGDARSNNSNQLAHIAKHAGIQESYLIDSVLDLTPAMIDNHKRIAITSGSSTPNSITDQVVDFLNEYARTGIWQLPKTVNVQLI</sequence>
<evidence type="ECO:0000313" key="7">
    <source>
        <dbReference type="Proteomes" id="UP000284731"/>
    </source>
</evidence>
<evidence type="ECO:0000256" key="3">
    <source>
        <dbReference type="ARBA" id="ARBA00023004"/>
    </source>
</evidence>
<keyword evidence="1 5" id="KW-0004">4Fe-4S</keyword>
<dbReference type="GO" id="GO:0046872">
    <property type="term" value="F:metal ion binding"/>
    <property type="evidence" value="ECO:0007669"/>
    <property type="project" value="UniProtKB-KW"/>
</dbReference>
<feature type="binding site" evidence="5">
    <location>
        <position position="227"/>
    </location>
    <ligand>
        <name>(2E)-4-hydroxy-3-methylbut-2-enyl diphosphate</name>
        <dbReference type="ChEBI" id="CHEBI:128753"/>
    </ligand>
</feature>
<proteinExistence type="inferred from homology"/>
<dbReference type="EC" id="1.17.7.4" evidence="5"/>
<feature type="binding site" evidence="5">
    <location>
        <position position="225"/>
    </location>
    <ligand>
        <name>dimethylallyl diphosphate</name>
        <dbReference type="ChEBI" id="CHEBI:57623"/>
    </ligand>
</feature>
<comment type="pathway">
    <text evidence="5">Isoprenoid biosynthesis; isopentenyl diphosphate biosynthesis via DXP pathway; isopentenyl diphosphate from 1-deoxy-D-xylulose 5-phosphate: step 6/6.</text>
</comment>
<dbReference type="Pfam" id="PF02401">
    <property type="entry name" value="LYTB"/>
    <property type="match status" value="1"/>
</dbReference>
<evidence type="ECO:0000313" key="6">
    <source>
        <dbReference type="EMBL" id="RGT56210.1"/>
    </source>
</evidence>
<dbReference type="CDD" id="cd13944">
    <property type="entry name" value="lytB_ispH"/>
    <property type="match status" value="1"/>
</dbReference>
<evidence type="ECO:0000256" key="1">
    <source>
        <dbReference type="ARBA" id="ARBA00022485"/>
    </source>
</evidence>
<evidence type="ECO:0000256" key="4">
    <source>
        <dbReference type="ARBA" id="ARBA00023014"/>
    </source>
</evidence>
<feature type="binding site" evidence="5">
    <location>
        <position position="270"/>
    </location>
    <ligand>
        <name>(2E)-4-hydroxy-3-methylbut-2-enyl diphosphate</name>
        <dbReference type="ChEBI" id="CHEBI:128753"/>
    </ligand>
</feature>
<keyword evidence="2 5" id="KW-0479">Metal-binding</keyword>
<keyword evidence="4 5" id="KW-0411">Iron-sulfur</keyword>
<comment type="function">
    <text evidence="5">Catalyzes the conversion of 1-hydroxy-2-methyl-2-(E)-butenyl 4-diphosphate (HMBPP) into a mixture of isopentenyl diphosphate (IPP) and dimethylallyl diphosphate (DMAPP). Acts in the terminal step of the DOXP/MEP pathway for isoprenoid precursor biosynthesis.</text>
</comment>
<feature type="binding site" evidence="5">
    <location>
        <position position="42"/>
    </location>
    <ligand>
        <name>(2E)-4-hydroxy-3-methylbut-2-enyl diphosphate</name>
        <dbReference type="ChEBI" id="CHEBI:128753"/>
    </ligand>
</feature>
<feature type="binding site" evidence="5">
    <location>
        <position position="82"/>
    </location>
    <ligand>
        <name>isopentenyl diphosphate</name>
        <dbReference type="ChEBI" id="CHEBI:128769"/>
    </ligand>
</feature>
<feature type="binding site" evidence="5">
    <location>
        <position position="82"/>
    </location>
    <ligand>
        <name>(2E)-4-hydroxy-3-methylbut-2-enyl diphosphate</name>
        <dbReference type="ChEBI" id="CHEBI:128753"/>
    </ligand>
</feature>
<dbReference type="UniPathway" id="UPA00056">
    <property type="reaction ID" value="UER00097"/>
</dbReference>
<feature type="binding site" evidence="5">
    <location>
        <position position="131"/>
    </location>
    <ligand>
        <name>dimethylallyl diphosphate</name>
        <dbReference type="ChEBI" id="CHEBI:57623"/>
    </ligand>
</feature>
<comment type="caution">
    <text evidence="5">Lacks conserved residue(s) required for the propagation of feature annotation.</text>
</comment>
<gene>
    <name evidence="5 6" type="primary">ispH</name>
    <name evidence="6" type="ORF">DWX20_05225</name>
</gene>
<dbReference type="Gene3D" id="3.40.1010.20">
    <property type="entry name" value="4-hydroxy-3-methylbut-2-enyl diphosphate reductase, catalytic domain"/>
    <property type="match status" value="2"/>
</dbReference>
<feature type="binding site" evidence="5">
    <location>
        <position position="198"/>
    </location>
    <ligand>
        <name>[4Fe-4S] cluster</name>
        <dbReference type="ChEBI" id="CHEBI:49883"/>
    </ligand>
</feature>